<dbReference type="AlphaFoldDB" id="A0A9P8C1T7"/>
<organism evidence="1 2">
    <name type="scientific">Amylocarpus encephaloides</name>
    <dbReference type="NCBI Taxonomy" id="45428"/>
    <lineage>
        <taxon>Eukaryota</taxon>
        <taxon>Fungi</taxon>
        <taxon>Dikarya</taxon>
        <taxon>Ascomycota</taxon>
        <taxon>Pezizomycotina</taxon>
        <taxon>Leotiomycetes</taxon>
        <taxon>Helotiales</taxon>
        <taxon>Helotiales incertae sedis</taxon>
        <taxon>Amylocarpus</taxon>
    </lineage>
</organism>
<proteinExistence type="predicted"/>
<protein>
    <submittedName>
        <fullName evidence="1">Uncharacterized protein</fullName>
    </submittedName>
</protein>
<comment type="caution">
    <text evidence="1">The sequence shown here is derived from an EMBL/GenBank/DDBJ whole genome shotgun (WGS) entry which is preliminary data.</text>
</comment>
<dbReference type="EMBL" id="MU251644">
    <property type="protein sequence ID" value="KAG9230788.1"/>
    <property type="molecule type" value="Genomic_DNA"/>
</dbReference>
<evidence type="ECO:0000313" key="2">
    <source>
        <dbReference type="Proteomes" id="UP000824998"/>
    </source>
</evidence>
<sequence length="69" mass="7278">MLKAYRALPPRTRLAVGVSLLAWGSIGLYASDGAGAKLGFTATAPDREALEAVMPRVVSVERPEGRPRG</sequence>
<reference evidence="1" key="1">
    <citation type="journal article" date="2021" name="IMA Fungus">
        <title>Genomic characterization of three marine fungi, including Emericellopsis atlantica sp. nov. with signatures of a generalist lifestyle and marine biomass degradation.</title>
        <authorList>
            <person name="Hagestad O.C."/>
            <person name="Hou L."/>
            <person name="Andersen J.H."/>
            <person name="Hansen E.H."/>
            <person name="Altermark B."/>
            <person name="Li C."/>
            <person name="Kuhnert E."/>
            <person name="Cox R.J."/>
            <person name="Crous P.W."/>
            <person name="Spatafora J.W."/>
            <person name="Lail K."/>
            <person name="Amirebrahimi M."/>
            <person name="Lipzen A."/>
            <person name="Pangilinan J."/>
            <person name="Andreopoulos W."/>
            <person name="Hayes R.D."/>
            <person name="Ng V."/>
            <person name="Grigoriev I.V."/>
            <person name="Jackson S.A."/>
            <person name="Sutton T.D.S."/>
            <person name="Dobson A.D.W."/>
            <person name="Rama T."/>
        </authorList>
    </citation>
    <scope>NUCLEOTIDE SEQUENCE</scope>
    <source>
        <strain evidence="1">TRa018bII</strain>
    </source>
</reference>
<name>A0A9P8C1T7_9HELO</name>
<evidence type="ECO:0000313" key="1">
    <source>
        <dbReference type="EMBL" id="KAG9230788.1"/>
    </source>
</evidence>
<keyword evidence="2" id="KW-1185">Reference proteome</keyword>
<gene>
    <name evidence="1" type="ORF">BJ875DRAFT_430977</name>
</gene>
<dbReference type="OrthoDB" id="2555959at2759"/>
<dbReference type="Proteomes" id="UP000824998">
    <property type="component" value="Unassembled WGS sequence"/>
</dbReference>
<accession>A0A9P8C1T7</accession>